<accession>A0A1G2HFQ8</accession>
<protein>
    <recommendedName>
        <fullName evidence="3">Glutamyl-tRNA amidotransferase</fullName>
    </recommendedName>
</protein>
<evidence type="ECO:0008006" key="3">
    <source>
        <dbReference type="Google" id="ProtNLM"/>
    </source>
</evidence>
<dbReference type="InterPro" id="IPR042184">
    <property type="entry name" value="YqeY/Aim41_N"/>
</dbReference>
<dbReference type="Gene3D" id="1.10.1510.10">
    <property type="entry name" value="Uncharacterised protein YqeY/AIM41 PF09424, N-terminal domain"/>
    <property type="match status" value="1"/>
</dbReference>
<dbReference type="Proteomes" id="UP000178835">
    <property type="component" value="Unassembled WGS sequence"/>
</dbReference>
<evidence type="ECO:0000313" key="1">
    <source>
        <dbReference type="EMBL" id="OGZ61100.1"/>
    </source>
</evidence>
<dbReference type="AlphaFoldDB" id="A0A1G2HFQ8"/>
<dbReference type="InterPro" id="IPR019004">
    <property type="entry name" value="YqeY/Aim41"/>
</dbReference>
<proteinExistence type="predicted"/>
<dbReference type="PANTHER" id="PTHR28055:SF1">
    <property type="entry name" value="ALTERED INHERITANCE OF MITOCHONDRIA PROTEIN 41, MITOCHONDRIAL"/>
    <property type="match status" value="1"/>
</dbReference>
<dbReference type="EMBL" id="MHOH01000007">
    <property type="protein sequence ID" value="OGZ61100.1"/>
    <property type="molecule type" value="Genomic_DNA"/>
</dbReference>
<dbReference type="InterPro" id="IPR003789">
    <property type="entry name" value="Asn/Gln_tRNA_amidoTrase-B-like"/>
</dbReference>
<evidence type="ECO:0000313" key="2">
    <source>
        <dbReference type="Proteomes" id="UP000178835"/>
    </source>
</evidence>
<dbReference type="Pfam" id="PF09424">
    <property type="entry name" value="YqeY"/>
    <property type="match status" value="1"/>
</dbReference>
<reference evidence="1 2" key="1">
    <citation type="journal article" date="2016" name="Nat. Commun.">
        <title>Thousands of microbial genomes shed light on interconnected biogeochemical processes in an aquifer system.</title>
        <authorList>
            <person name="Anantharaman K."/>
            <person name="Brown C.T."/>
            <person name="Hug L.A."/>
            <person name="Sharon I."/>
            <person name="Castelle C.J."/>
            <person name="Probst A.J."/>
            <person name="Thomas B.C."/>
            <person name="Singh A."/>
            <person name="Wilkins M.J."/>
            <person name="Karaoz U."/>
            <person name="Brodie E.L."/>
            <person name="Williams K.H."/>
            <person name="Hubbard S.S."/>
            <person name="Banfield J.F."/>
        </authorList>
    </citation>
    <scope>NUCLEOTIDE SEQUENCE [LARGE SCALE GENOMIC DNA]</scope>
</reference>
<gene>
    <name evidence="1" type="ORF">A2919_01580</name>
</gene>
<name>A0A1G2HFQ8_9BACT</name>
<dbReference type="SUPFAM" id="SSF89095">
    <property type="entry name" value="GatB/YqeY motif"/>
    <property type="match status" value="1"/>
</dbReference>
<dbReference type="Gene3D" id="1.10.10.410">
    <property type="match status" value="1"/>
</dbReference>
<dbReference type="PANTHER" id="PTHR28055">
    <property type="entry name" value="ALTERED INHERITANCE OF MITOCHONDRIA PROTEIN 41, MITOCHONDRIAL"/>
    <property type="match status" value="1"/>
</dbReference>
<dbReference type="GO" id="GO:0016884">
    <property type="term" value="F:carbon-nitrogen ligase activity, with glutamine as amido-N-donor"/>
    <property type="evidence" value="ECO:0007669"/>
    <property type="project" value="InterPro"/>
</dbReference>
<sequence length="152" mass="16852">MLSKGSIKEEVKESLKKGESIVVMTLRSLLSEIEKKEIELGKKDEGLTEEEMEKVAMGELKKRNEAIEQYEKAGRDDLAEDEKKEAEILGKYVPEKMSDEELESVVDGIIKEKNPSGMQDMGAVMSGVMAKVGNKADGSKVSEMVKQKLQNA</sequence>
<comment type="caution">
    <text evidence="1">The sequence shown here is derived from an EMBL/GenBank/DDBJ whole genome shotgun (WGS) entry which is preliminary data.</text>
</comment>
<organism evidence="1 2">
    <name type="scientific">Candidatus Spechtbacteria bacterium RIFCSPLOWO2_01_FULL_43_12</name>
    <dbReference type="NCBI Taxonomy" id="1802162"/>
    <lineage>
        <taxon>Bacteria</taxon>
        <taxon>Candidatus Spechtiibacteriota</taxon>
    </lineage>
</organism>
<dbReference type="InterPro" id="IPR023168">
    <property type="entry name" value="GatB_Yqey_C_2"/>
</dbReference>